<comment type="caution">
    <text evidence="8">The sequence shown here is derived from an EMBL/GenBank/DDBJ whole genome shotgun (WGS) entry which is preliminary data.</text>
</comment>
<keyword evidence="4" id="KW-0862">Zinc</keyword>
<reference evidence="8 9" key="1">
    <citation type="submission" date="2017-06" db="EMBL/GenBank/DDBJ databases">
        <title>A platform for efficient transgenesis in Macrostomum lignano, a flatworm model organism for stem cell research.</title>
        <authorList>
            <person name="Berezikov E."/>
        </authorList>
    </citation>
    <scope>NUCLEOTIDE SEQUENCE [LARGE SCALE GENOMIC DNA]</scope>
    <source>
        <strain evidence="8">DV1</strain>
        <tissue evidence="8">Whole organism</tissue>
    </source>
</reference>
<dbReference type="GO" id="GO:0005634">
    <property type="term" value="C:nucleus"/>
    <property type="evidence" value="ECO:0007669"/>
    <property type="project" value="UniProtKB-SubCell"/>
</dbReference>
<feature type="region of interest" description="Disordered" evidence="6">
    <location>
        <begin position="262"/>
        <end position="345"/>
    </location>
</feature>
<feature type="compositionally biased region" description="Low complexity" evidence="6">
    <location>
        <begin position="275"/>
        <end position="287"/>
    </location>
</feature>
<evidence type="ECO:0000256" key="5">
    <source>
        <dbReference type="ARBA" id="ARBA00023242"/>
    </source>
</evidence>
<dbReference type="GO" id="GO:0008270">
    <property type="term" value="F:zinc ion binding"/>
    <property type="evidence" value="ECO:0007669"/>
    <property type="project" value="UniProtKB-KW"/>
</dbReference>
<comment type="subcellular location">
    <subcellularLocation>
        <location evidence="1">Nucleus</location>
    </subcellularLocation>
</comment>
<accession>A0A267E167</accession>
<gene>
    <name evidence="8" type="ORF">BOX15_Mlig029978g1</name>
</gene>
<dbReference type="OrthoDB" id="1306014at2759"/>
<evidence type="ECO:0000256" key="4">
    <source>
        <dbReference type="ARBA" id="ARBA00022833"/>
    </source>
</evidence>
<feature type="compositionally biased region" description="Pro residues" evidence="6">
    <location>
        <begin position="288"/>
        <end position="304"/>
    </location>
</feature>
<feature type="compositionally biased region" description="Low complexity" evidence="6">
    <location>
        <begin position="184"/>
        <end position="201"/>
    </location>
</feature>
<evidence type="ECO:0000313" key="9">
    <source>
        <dbReference type="Proteomes" id="UP000215902"/>
    </source>
</evidence>
<feature type="domain" description="C2H2-type" evidence="7">
    <location>
        <begin position="13"/>
        <end position="34"/>
    </location>
</feature>
<sequence>MGRKKKKQLKPWCWYCNREFEDEKILIDHQKAKHFKCHVCHRKLFTGPGLVIHCGQVHKEKVEQIPNAVQGRTSVEIEIYGMQGVPEEDQEARRLMKRGQDPEAEQQQPPEKKKKQPQDQAAWLPPNIPMPPPGLPFPPPPVAMPFGSSVPPPPPPPPLLQPFSAPTTVQHPHFPPPPPPHPLVPSAAVPSSSSVASSSVHKQPNLGLSSDLSTYPRVAKPWASAANAAAAAGGLQAKLVHPDEDISLEERRACLGQFKLASGAAKKTGSGSQQPVVAAVSTSSSLSRPPPPLMPPAAPPPLMPRVPVSLPSVSRSGQLAPWRPAGGPPPPPPPAAGSKGSGRVF</sequence>
<dbReference type="STRING" id="282301.A0A267E167"/>
<evidence type="ECO:0000256" key="6">
    <source>
        <dbReference type="SAM" id="MobiDB-lite"/>
    </source>
</evidence>
<evidence type="ECO:0000313" key="8">
    <source>
        <dbReference type="EMBL" id="PAA55176.1"/>
    </source>
</evidence>
<feature type="region of interest" description="Disordered" evidence="6">
    <location>
        <begin position="84"/>
        <end position="213"/>
    </location>
</feature>
<dbReference type="EMBL" id="NIVC01002793">
    <property type="protein sequence ID" value="PAA55176.1"/>
    <property type="molecule type" value="Genomic_DNA"/>
</dbReference>
<protein>
    <recommendedName>
        <fullName evidence="7">C2H2-type domain-containing protein</fullName>
    </recommendedName>
</protein>
<feature type="compositionally biased region" description="Pro residues" evidence="6">
    <location>
        <begin position="150"/>
        <end position="160"/>
    </location>
</feature>
<dbReference type="AlphaFoldDB" id="A0A267E167"/>
<feature type="domain" description="C2H2-type" evidence="7">
    <location>
        <begin position="37"/>
        <end position="58"/>
    </location>
</feature>
<keyword evidence="9" id="KW-1185">Reference proteome</keyword>
<dbReference type="Proteomes" id="UP000215902">
    <property type="component" value="Unassembled WGS sequence"/>
</dbReference>
<evidence type="ECO:0000256" key="2">
    <source>
        <dbReference type="ARBA" id="ARBA00022723"/>
    </source>
</evidence>
<feature type="compositionally biased region" description="Pro residues" evidence="6">
    <location>
        <begin position="326"/>
        <end position="335"/>
    </location>
</feature>
<feature type="compositionally biased region" description="Low complexity" evidence="6">
    <location>
        <begin position="305"/>
        <end position="316"/>
    </location>
</feature>
<name>A0A267E167_9PLAT</name>
<organism evidence="8 9">
    <name type="scientific">Macrostomum lignano</name>
    <dbReference type="NCBI Taxonomy" id="282301"/>
    <lineage>
        <taxon>Eukaryota</taxon>
        <taxon>Metazoa</taxon>
        <taxon>Spiralia</taxon>
        <taxon>Lophotrochozoa</taxon>
        <taxon>Platyhelminthes</taxon>
        <taxon>Rhabditophora</taxon>
        <taxon>Macrostomorpha</taxon>
        <taxon>Macrostomida</taxon>
        <taxon>Macrostomidae</taxon>
        <taxon>Macrostomum</taxon>
    </lineage>
</organism>
<dbReference type="PROSITE" id="PS00028">
    <property type="entry name" value="ZINC_FINGER_C2H2_1"/>
    <property type="match status" value="2"/>
</dbReference>
<dbReference type="CDD" id="cd20908">
    <property type="entry name" value="SUF4-like"/>
    <property type="match status" value="1"/>
</dbReference>
<feature type="compositionally biased region" description="Pro residues" evidence="6">
    <location>
        <begin position="126"/>
        <end position="143"/>
    </location>
</feature>
<feature type="compositionally biased region" description="Pro residues" evidence="6">
    <location>
        <begin position="173"/>
        <end position="183"/>
    </location>
</feature>
<evidence type="ECO:0000256" key="3">
    <source>
        <dbReference type="ARBA" id="ARBA00022771"/>
    </source>
</evidence>
<keyword evidence="5" id="KW-0539">Nucleus</keyword>
<evidence type="ECO:0000259" key="7">
    <source>
        <dbReference type="PROSITE" id="PS00028"/>
    </source>
</evidence>
<dbReference type="InterPro" id="IPR013087">
    <property type="entry name" value="Znf_C2H2_type"/>
</dbReference>
<dbReference type="PANTHER" id="PTHR23215">
    <property type="entry name" value="ZINC FINGER PROTEIN 207"/>
    <property type="match status" value="1"/>
</dbReference>
<proteinExistence type="predicted"/>
<dbReference type="PANTHER" id="PTHR23215:SF0">
    <property type="entry name" value="BUB3-INTERACTING AND GLEBS MOTIF-CONTAINING PROTEIN ZNF207"/>
    <property type="match status" value="1"/>
</dbReference>
<keyword evidence="3" id="KW-0863">Zinc-finger</keyword>
<feature type="compositionally biased region" description="Basic and acidic residues" evidence="6">
    <location>
        <begin position="91"/>
        <end position="101"/>
    </location>
</feature>
<keyword evidence="2" id="KW-0479">Metal-binding</keyword>
<evidence type="ECO:0000256" key="1">
    <source>
        <dbReference type="ARBA" id="ARBA00004123"/>
    </source>
</evidence>